<protein>
    <recommendedName>
        <fullName evidence="2">Structural maintenance of chromosomes protein 5</fullName>
    </recommendedName>
</protein>
<feature type="non-terminal residue" evidence="5">
    <location>
        <position position="1"/>
    </location>
</feature>
<dbReference type="GO" id="GO:0000724">
    <property type="term" value="P:double-strand break repair via homologous recombination"/>
    <property type="evidence" value="ECO:0007669"/>
    <property type="project" value="TreeGrafter"/>
</dbReference>
<comment type="similarity">
    <text evidence="1">Belongs to the SMC family. SMC5 subfamily.</text>
</comment>
<dbReference type="GO" id="GO:0005634">
    <property type="term" value="C:nucleus"/>
    <property type="evidence" value="ECO:0007669"/>
    <property type="project" value="TreeGrafter"/>
</dbReference>
<dbReference type="AlphaFoldDB" id="A0A8S2YHM7"/>
<organism evidence="5 6">
    <name type="scientific">Didymodactylos carnosus</name>
    <dbReference type="NCBI Taxonomy" id="1234261"/>
    <lineage>
        <taxon>Eukaryota</taxon>
        <taxon>Metazoa</taxon>
        <taxon>Spiralia</taxon>
        <taxon>Gnathifera</taxon>
        <taxon>Rotifera</taxon>
        <taxon>Eurotatoria</taxon>
        <taxon>Bdelloidea</taxon>
        <taxon>Philodinida</taxon>
        <taxon>Philodinidae</taxon>
        <taxon>Didymodactylos</taxon>
    </lineage>
</organism>
<dbReference type="OrthoDB" id="10254973at2759"/>
<reference evidence="5" key="1">
    <citation type="submission" date="2021-02" db="EMBL/GenBank/DDBJ databases">
        <authorList>
            <person name="Nowell W R."/>
        </authorList>
    </citation>
    <scope>NUCLEOTIDE SEQUENCE</scope>
</reference>
<dbReference type="PANTHER" id="PTHR45916:SF1">
    <property type="entry name" value="STRUCTURAL MAINTENANCE OF CHROMOSOMES PROTEIN 5"/>
    <property type="match status" value="1"/>
</dbReference>
<name>A0A8S2YHM7_9BILA</name>
<dbReference type="Proteomes" id="UP000681722">
    <property type="component" value="Unassembled WGS sequence"/>
</dbReference>
<gene>
    <name evidence="5" type="ORF">SRO942_LOCUS47254</name>
</gene>
<evidence type="ECO:0000256" key="2">
    <source>
        <dbReference type="ARBA" id="ARBA00018687"/>
    </source>
</evidence>
<proteinExistence type="inferred from homology"/>
<evidence type="ECO:0000256" key="1">
    <source>
        <dbReference type="ARBA" id="ARBA00010171"/>
    </source>
</evidence>
<dbReference type="GO" id="GO:0030915">
    <property type="term" value="C:Smc5-Smc6 complex"/>
    <property type="evidence" value="ECO:0007669"/>
    <property type="project" value="TreeGrafter"/>
</dbReference>
<accession>A0A8S2YHM7</accession>
<dbReference type="PANTHER" id="PTHR45916">
    <property type="entry name" value="STRUCTURAL MAINTENANCE OF CHROMOSOMES PROTEIN 5"/>
    <property type="match status" value="1"/>
</dbReference>
<evidence type="ECO:0000256" key="4">
    <source>
        <dbReference type="SAM" id="Coils"/>
    </source>
</evidence>
<comment type="caution">
    <text evidence="5">The sequence shown here is derived from an EMBL/GenBank/DDBJ whole genome shotgun (WGS) entry which is preliminary data.</text>
</comment>
<feature type="coiled-coil region" evidence="4">
    <location>
        <begin position="89"/>
        <end position="123"/>
    </location>
</feature>
<keyword evidence="3 4" id="KW-0175">Coiled coil</keyword>
<evidence type="ECO:0000313" key="5">
    <source>
        <dbReference type="EMBL" id="CAF4557735.1"/>
    </source>
</evidence>
<sequence>LNADNGANWIINRTILRDNTSFWLLNGEKSTEEHIQRQICKLHIQPGSLCQILQPAQLDTFITMNKYDVLEITQKCVGSDDLYELHKTLKVMREKALKYEEQSKQAQAEVSSCRENVQRLGQNISKQGRIELKRKAVRYGEFKAYLKYQDRVSMYQRSVQAWEKFKVIRTEIKLKLRSSQERMNEWSQNVEKSDEVYKIKLEQTKAQNPSLANSINTLIENHRDEIEKIRKQLRNKKDEEKQRMENVQDISAQIEKLYHQLG</sequence>
<evidence type="ECO:0000313" key="6">
    <source>
        <dbReference type="Proteomes" id="UP000681722"/>
    </source>
</evidence>
<evidence type="ECO:0000256" key="3">
    <source>
        <dbReference type="ARBA" id="ARBA00023054"/>
    </source>
</evidence>
<feature type="non-terminal residue" evidence="5">
    <location>
        <position position="262"/>
    </location>
</feature>
<dbReference type="Gene3D" id="3.40.50.300">
    <property type="entry name" value="P-loop containing nucleotide triphosphate hydrolases"/>
    <property type="match status" value="1"/>
</dbReference>
<feature type="coiled-coil region" evidence="4">
    <location>
        <begin position="212"/>
        <end position="257"/>
    </location>
</feature>
<dbReference type="InterPro" id="IPR027417">
    <property type="entry name" value="P-loop_NTPase"/>
</dbReference>
<dbReference type="GO" id="GO:0003697">
    <property type="term" value="F:single-stranded DNA binding"/>
    <property type="evidence" value="ECO:0007669"/>
    <property type="project" value="TreeGrafter"/>
</dbReference>
<dbReference type="EMBL" id="CAJOBC010117302">
    <property type="protein sequence ID" value="CAF4557735.1"/>
    <property type="molecule type" value="Genomic_DNA"/>
</dbReference>